<keyword evidence="3" id="KW-1185">Reference proteome</keyword>
<dbReference type="InterPro" id="IPR013103">
    <property type="entry name" value="RVT_2"/>
</dbReference>
<dbReference type="InterPro" id="IPR043502">
    <property type="entry name" value="DNA/RNA_pol_sf"/>
</dbReference>
<evidence type="ECO:0000313" key="2">
    <source>
        <dbReference type="EMBL" id="KAK2973292.1"/>
    </source>
</evidence>
<comment type="caution">
    <text evidence="2">The sequence shown here is derived from an EMBL/GenBank/DDBJ whole genome shotgun (WGS) entry which is preliminary data.</text>
</comment>
<dbReference type="PANTHER" id="PTHR11439">
    <property type="entry name" value="GAG-POL-RELATED RETROTRANSPOSON"/>
    <property type="match status" value="1"/>
</dbReference>
<proteinExistence type="predicted"/>
<name>A0AA88UFH8_9ASTE</name>
<dbReference type="EMBL" id="JAVXUO010002431">
    <property type="protein sequence ID" value="KAK2973292.1"/>
    <property type="molecule type" value="Genomic_DNA"/>
</dbReference>
<gene>
    <name evidence="2" type="ORF">RJ640_029742</name>
</gene>
<reference evidence="2" key="1">
    <citation type="submission" date="2022-12" db="EMBL/GenBank/DDBJ databases">
        <title>Draft genome assemblies for two species of Escallonia (Escalloniales).</title>
        <authorList>
            <person name="Chanderbali A."/>
            <person name="Dervinis C."/>
            <person name="Anghel I."/>
            <person name="Soltis D."/>
            <person name="Soltis P."/>
            <person name="Zapata F."/>
        </authorList>
    </citation>
    <scope>NUCLEOTIDE SEQUENCE</scope>
    <source>
        <strain evidence="2">UCBG92.1500</strain>
        <tissue evidence="2">Leaf</tissue>
    </source>
</reference>
<evidence type="ECO:0000313" key="3">
    <source>
        <dbReference type="Proteomes" id="UP001187471"/>
    </source>
</evidence>
<dbReference type="PANTHER" id="PTHR11439:SF517">
    <property type="entry name" value="CYSTEINE-RICH RLK (RECEPTOR-LIKE PROTEIN KINASE) 8"/>
    <property type="match status" value="1"/>
</dbReference>
<protein>
    <recommendedName>
        <fullName evidence="1">Reverse transcriptase Ty1/copia-type domain-containing protein</fullName>
    </recommendedName>
</protein>
<dbReference type="Proteomes" id="UP001187471">
    <property type="component" value="Unassembled WGS sequence"/>
</dbReference>
<dbReference type="CDD" id="cd09272">
    <property type="entry name" value="RNase_HI_RT_Ty1"/>
    <property type="match status" value="1"/>
</dbReference>
<evidence type="ECO:0000259" key="1">
    <source>
        <dbReference type="Pfam" id="PF07727"/>
    </source>
</evidence>
<feature type="domain" description="Reverse transcriptase Ty1/copia-type" evidence="1">
    <location>
        <begin position="2"/>
        <end position="65"/>
    </location>
</feature>
<sequence length="265" mass="30425">MMFEDFKKAVAHEFEMSDMGLMSYYLGIEVKQMEDRIFISPEAYAKEVLKKFNMFDCNPVNTPMECGVKLSRAEKGLQKVDPKLFRSLVGSLRYLTCTRLDILFLVGLVSRFMENPSKTHMKAAKRILRFLKGTLDCGIFYSASDEYKLMGYCDSDYAGDTVNRKSNTGCVFFFGNNAISWWSKKQPIVILSTCEAEYVAATAGACHAIWLRTLLKELHFEHTEATKIMLDNKSAISLAKNPVFQDRSKHIETKYHFIRQCIENM</sequence>
<organism evidence="2 3">
    <name type="scientific">Escallonia rubra</name>
    <dbReference type="NCBI Taxonomy" id="112253"/>
    <lineage>
        <taxon>Eukaryota</taxon>
        <taxon>Viridiplantae</taxon>
        <taxon>Streptophyta</taxon>
        <taxon>Embryophyta</taxon>
        <taxon>Tracheophyta</taxon>
        <taxon>Spermatophyta</taxon>
        <taxon>Magnoliopsida</taxon>
        <taxon>eudicotyledons</taxon>
        <taxon>Gunneridae</taxon>
        <taxon>Pentapetalae</taxon>
        <taxon>asterids</taxon>
        <taxon>campanulids</taxon>
        <taxon>Escalloniales</taxon>
        <taxon>Escalloniaceae</taxon>
        <taxon>Escallonia</taxon>
    </lineage>
</organism>
<dbReference type="Pfam" id="PF07727">
    <property type="entry name" value="RVT_2"/>
    <property type="match status" value="1"/>
</dbReference>
<accession>A0AA88UFH8</accession>
<dbReference type="AlphaFoldDB" id="A0AA88UFH8"/>
<dbReference type="SUPFAM" id="SSF56672">
    <property type="entry name" value="DNA/RNA polymerases"/>
    <property type="match status" value="1"/>
</dbReference>